<evidence type="ECO:0000313" key="3">
    <source>
        <dbReference type="Proteomes" id="UP000236569"/>
    </source>
</evidence>
<keyword evidence="3" id="KW-1185">Reference proteome</keyword>
<dbReference type="Proteomes" id="UP000236569">
    <property type="component" value="Unassembled WGS sequence"/>
</dbReference>
<dbReference type="Pfam" id="PF08808">
    <property type="entry name" value="RES"/>
    <property type="match status" value="1"/>
</dbReference>
<sequence>MRRGQDLKRALLDAPLWTPTRVIDAYRTVPLLALRKYSPDPLNTAGSVVTGGRYNAPQGFPEAHEMLYLAENTAVAHAEARVITVVTGPPGVVIQPGTDQRPRLDITVKLRLGAVLDLTDLGVQTHLDVQPGDLFQEWLPLNLDGHLALTQLLARAVLDSARYDAILYPSARYPGGRNYAVFPQRVAPTDRAVHDPDGELGVFRRPG</sequence>
<name>A0A2I9DIR7_9DEIO</name>
<reference evidence="3" key="1">
    <citation type="submission" date="2018-01" db="EMBL/GenBank/DDBJ databases">
        <title>Draft Genome Sequence of the Radioresistant Bacterium Deinococcus aerius TR0125, Isolated from the Higher Atmosphere above Japan.</title>
        <authorList>
            <person name="Satoh K."/>
            <person name="Arai H."/>
            <person name="Sanzen T."/>
            <person name="Kawaguchi Y."/>
            <person name="Hayashi H."/>
            <person name="Yokobori S."/>
            <person name="Yamagishi A."/>
            <person name="Oono Y."/>
            <person name="Narumi I."/>
        </authorList>
    </citation>
    <scope>NUCLEOTIDE SEQUENCE [LARGE SCALE GENOMIC DNA]</scope>
    <source>
        <strain evidence="3">TR0125</strain>
    </source>
</reference>
<proteinExistence type="predicted"/>
<evidence type="ECO:0000313" key="2">
    <source>
        <dbReference type="EMBL" id="GBF04651.1"/>
    </source>
</evidence>
<feature type="domain" description="RES" evidence="1">
    <location>
        <begin position="48"/>
        <end position="194"/>
    </location>
</feature>
<accession>A0A2I9DIR7</accession>
<dbReference type="AlphaFoldDB" id="A0A2I9DIR7"/>
<protein>
    <submittedName>
        <fullName evidence="2">RES domain-containing protein</fullName>
    </submittedName>
</protein>
<evidence type="ECO:0000259" key="1">
    <source>
        <dbReference type="SMART" id="SM00953"/>
    </source>
</evidence>
<dbReference type="InterPro" id="IPR014914">
    <property type="entry name" value="RES_dom"/>
</dbReference>
<dbReference type="EMBL" id="BFAG01000002">
    <property type="protein sequence ID" value="GBF04651.1"/>
    <property type="molecule type" value="Genomic_DNA"/>
</dbReference>
<gene>
    <name evidence="2" type="ORF">DAERI_020248</name>
</gene>
<dbReference type="RefSeq" id="WP_103128133.1">
    <property type="nucleotide sequence ID" value="NZ_BFAG01000002.1"/>
</dbReference>
<dbReference type="SMART" id="SM00953">
    <property type="entry name" value="RES"/>
    <property type="match status" value="1"/>
</dbReference>
<organism evidence="2 3">
    <name type="scientific">Deinococcus aerius</name>
    <dbReference type="NCBI Taxonomy" id="200253"/>
    <lineage>
        <taxon>Bacteria</taxon>
        <taxon>Thermotogati</taxon>
        <taxon>Deinococcota</taxon>
        <taxon>Deinococci</taxon>
        <taxon>Deinococcales</taxon>
        <taxon>Deinococcaceae</taxon>
        <taxon>Deinococcus</taxon>
    </lineage>
</organism>
<comment type="caution">
    <text evidence="2">The sequence shown here is derived from an EMBL/GenBank/DDBJ whole genome shotgun (WGS) entry which is preliminary data.</text>
</comment>
<dbReference type="OrthoDB" id="64812at2"/>